<gene>
    <name evidence="2" type="ORF">XD92_1254</name>
</gene>
<dbReference type="Gene3D" id="1.10.260.40">
    <property type="entry name" value="lambda repressor-like DNA-binding domains"/>
    <property type="match status" value="1"/>
</dbReference>
<name>A0A101HGA4_9BACT</name>
<feature type="domain" description="HTH cro/C1-type" evidence="1">
    <location>
        <begin position="16"/>
        <end position="62"/>
    </location>
</feature>
<reference evidence="3" key="1">
    <citation type="journal article" date="2015" name="MBio">
        <title>Genome-Resolved Metagenomic Analysis Reveals Roles for Candidate Phyla and Other Microbial Community Members in Biogeochemical Transformations in Oil Reservoirs.</title>
        <authorList>
            <person name="Hu P."/>
            <person name="Tom L."/>
            <person name="Singh A."/>
            <person name="Thomas B.C."/>
            <person name="Baker B.J."/>
            <person name="Piceno Y.M."/>
            <person name="Andersen G.L."/>
            <person name="Banfield J.F."/>
        </authorList>
    </citation>
    <scope>NUCLEOTIDE SEQUENCE [LARGE SCALE GENOMIC DNA]</scope>
</reference>
<dbReference type="Proteomes" id="UP000053860">
    <property type="component" value="Unassembled WGS sequence"/>
</dbReference>
<dbReference type="AlphaFoldDB" id="A0A101HGA4"/>
<dbReference type="PROSITE" id="PS50943">
    <property type="entry name" value="HTH_CROC1"/>
    <property type="match status" value="1"/>
</dbReference>
<dbReference type="SUPFAM" id="SSF47413">
    <property type="entry name" value="lambda repressor-like DNA-binding domains"/>
    <property type="match status" value="1"/>
</dbReference>
<evidence type="ECO:0000259" key="1">
    <source>
        <dbReference type="PROSITE" id="PS50943"/>
    </source>
</evidence>
<dbReference type="InterPro" id="IPR001387">
    <property type="entry name" value="Cro/C1-type_HTH"/>
</dbReference>
<proteinExistence type="predicted"/>
<comment type="caution">
    <text evidence="2">The sequence shown here is derived from an EMBL/GenBank/DDBJ whole genome shotgun (WGS) entry which is preliminary data.</text>
</comment>
<dbReference type="Pfam" id="PF01381">
    <property type="entry name" value="HTH_3"/>
    <property type="match status" value="1"/>
</dbReference>
<sequence length="184" mass="21857">MNSVGQHIDSLIKNGGYSQSEVAREIGVPRQSLSYVIAGHRDLSLRLALKLESFFNLQEGELLKKQTEDNVRNYKIKLRNDLVKRLLEVNAFWSYTAVSTEDIPDEELIEKVFIHLDMADISRLFEIYQRNYIRKVWKEKMAIQGDYLFNLNVMIALYYFHIKRPEKYLRQIEREHLKKIVEYA</sequence>
<dbReference type="InterPro" id="IPR010982">
    <property type="entry name" value="Lambda_DNA-bd_dom_sf"/>
</dbReference>
<dbReference type="GO" id="GO:0003677">
    <property type="term" value="F:DNA binding"/>
    <property type="evidence" value="ECO:0007669"/>
    <property type="project" value="InterPro"/>
</dbReference>
<evidence type="ECO:0000313" key="2">
    <source>
        <dbReference type="EMBL" id="KUK76326.1"/>
    </source>
</evidence>
<accession>A0A101HGA4</accession>
<dbReference type="EMBL" id="LGGN01000268">
    <property type="protein sequence ID" value="KUK76326.1"/>
    <property type="molecule type" value="Genomic_DNA"/>
</dbReference>
<organism evidence="2 3">
    <name type="scientific">Proteiniphilum acetatigenes</name>
    <dbReference type="NCBI Taxonomy" id="294710"/>
    <lineage>
        <taxon>Bacteria</taxon>
        <taxon>Pseudomonadati</taxon>
        <taxon>Bacteroidota</taxon>
        <taxon>Bacteroidia</taxon>
        <taxon>Bacteroidales</taxon>
        <taxon>Dysgonomonadaceae</taxon>
        <taxon>Proteiniphilum</taxon>
    </lineage>
</organism>
<dbReference type="SMART" id="SM00530">
    <property type="entry name" value="HTH_XRE"/>
    <property type="match status" value="1"/>
</dbReference>
<protein>
    <recommendedName>
        <fullName evidence="1">HTH cro/C1-type domain-containing protein</fullName>
    </recommendedName>
</protein>
<dbReference type="CDD" id="cd00093">
    <property type="entry name" value="HTH_XRE"/>
    <property type="match status" value="1"/>
</dbReference>
<evidence type="ECO:0000313" key="3">
    <source>
        <dbReference type="Proteomes" id="UP000053860"/>
    </source>
</evidence>